<organism evidence="9 10">
    <name type="scientific">Planctomyces bekefii</name>
    <dbReference type="NCBI Taxonomy" id="1653850"/>
    <lineage>
        <taxon>Bacteria</taxon>
        <taxon>Pseudomonadati</taxon>
        <taxon>Planctomycetota</taxon>
        <taxon>Planctomycetia</taxon>
        <taxon>Planctomycetales</taxon>
        <taxon>Planctomycetaceae</taxon>
        <taxon>Planctomyces</taxon>
    </lineage>
</organism>
<reference evidence="9 10" key="1">
    <citation type="submission" date="2019-08" db="EMBL/GenBank/DDBJ databases">
        <title>100 year-old enigma solved: identification of Planctomyces bekefii, the type genus and species of the phylum Planctomycetes.</title>
        <authorList>
            <person name="Svetlana D.N."/>
            <person name="Overmann J."/>
        </authorList>
    </citation>
    <scope>NUCLEOTIDE SEQUENCE [LARGE SCALE GENOMIC DNA]</scope>
    <source>
        <strain evidence="9">Phe10_nw2017</strain>
    </source>
</reference>
<dbReference type="Proteomes" id="UP000321083">
    <property type="component" value="Unassembled WGS sequence"/>
</dbReference>
<dbReference type="EMBL" id="SRHE01000064">
    <property type="protein sequence ID" value="TWW11162.1"/>
    <property type="molecule type" value="Genomic_DNA"/>
</dbReference>
<dbReference type="PRINTS" id="PR00507">
    <property type="entry name" value="N12N6MTFRASE"/>
</dbReference>
<dbReference type="InterPro" id="IPR011639">
    <property type="entry name" value="MethylTrfase_TaqI-like_dom"/>
</dbReference>
<keyword evidence="2 9" id="KW-0489">Methyltransferase</keyword>
<evidence type="ECO:0000313" key="10">
    <source>
        <dbReference type="Proteomes" id="UP000321083"/>
    </source>
</evidence>
<feature type="compositionally biased region" description="Low complexity" evidence="7">
    <location>
        <begin position="145"/>
        <end position="157"/>
    </location>
</feature>
<protein>
    <recommendedName>
        <fullName evidence="1">site-specific DNA-methyltransferase (adenine-specific)</fullName>
        <ecNumber evidence="1">2.1.1.72</ecNumber>
    </recommendedName>
</protein>
<dbReference type="SUPFAM" id="SSF53335">
    <property type="entry name" value="S-adenosyl-L-methionine-dependent methyltransferases"/>
    <property type="match status" value="1"/>
</dbReference>
<comment type="catalytic activity">
    <reaction evidence="5">
        <text>a 2'-deoxyadenosine in DNA + S-adenosyl-L-methionine = an N(6)-methyl-2'-deoxyadenosine in DNA + S-adenosyl-L-homocysteine + H(+)</text>
        <dbReference type="Rhea" id="RHEA:15197"/>
        <dbReference type="Rhea" id="RHEA-COMP:12418"/>
        <dbReference type="Rhea" id="RHEA-COMP:12419"/>
        <dbReference type="ChEBI" id="CHEBI:15378"/>
        <dbReference type="ChEBI" id="CHEBI:57856"/>
        <dbReference type="ChEBI" id="CHEBI:59789"/>
        <dbReference type="ChEBI" id="CHEBI:90615"/>
        <dbReference type="ChEBI" id="CHEBI:90616"/>
        <dbReference type="EC" id="2.1.1.72"/>
    </reaction>
</comment>
<evidence type="ECO:0000256" key="5">
    <source>
        <dbReference type="ARBA" id="ARBA00047942"/>
    </source>
</evidence>
<proteinExistence type="predicted"/>
<sequence>MEADRPLTAILCADRVICGSIMNKAKLKTYAPQARRDFIQAMTDRAAFYGLTAKRIAPVLEQGDFAVIDGRSFPRSVAKKRKALENRINRNGFQQTMEAVAYTWFNRLVAIRYMELHGYLDHGYRVLSGQRKTTDGADSTDARDGASTSAASSSVQSVKSVVQTPEILEHAEHVDLPGLKRETVIDLKLAGNRESELYRLLLTAQCNALHTAMPFLFEKIDDETELLLPDNLLNSDSLIRKLVGEIEEEDWNEVEIIGWLYQFYISEKKDEVIGKVVASEGIPAATQLFTPNWIVKYLVQNTLARQWLATYPQSALRQQMEYYIEPAEQTPEVQEQLKAITPISLNPEELTLLDPACGSGHILAEAYDLFKAIYQERGYRAKDIPALILQKNLFGMEIDDRAAQLAAFALMMKARADDRRIFDSEAKPNILAFEDSQGLKASDIYFALTSPLKGEKEDELESSAPDGHLFETDDNLFTRAEAAKAAASRAPTTVNFSQADIASLLEFFEKANTFGSLIQIHPKLVAKLLEIEKRLDDVLNFGDLTHASAHVLKPLLRLARLLSRQYDAVVANPPYMGSKYYTPTLKAFINKEYKEAKADLYACFMERNRRFTKPSGFHGMINIPNWMFLSSFEELRKSLFDSQTIDSFVHNGRGVFGSDFGSCAFAIRNAHLPKYRGSYKRLFEKQGSVASNESLEQRFHTAKPYTPSNADFAKIPGSPVAYWVSEAMRNAFIASPITDVAVPRQGLASADNGRFLRRWFEVSITNTSFSQASRDDAKTSGLRWFPHSKGGEFRKWYGNNEYVVDWKDDGAEMRGFENAVIRNAEYYFRDGVTWSHTSIATMSVRYVPKGFTFNCEGPTLFSPAPYTMLGYMCSKMANRMMEIMNPTLHFLVGTVALLPFDKVRVSTIEKSVESLAKSLVDIAKTDWDSHELSWDFATLPILQRTQVSVQASQEYADAECLTRFVSMKKLEEENNRIFIDAFDLKSELTPEVSDDQITLYRPDRSNDVRRLISYSIGCMMGRYSLDKPGLIYAHTGNQGFDPSQYTTFRADDDGIIPLLETDWGIRDDATNRFVEFIGVAWPKEHLEENLKFVADSLGPTGSEQPRDTIRRYLSTGFYKHHLSMYKKRPIYWLFSSGKQRAFQCLVYLHRYQEGTLARMRTEYVIPLQGQIAARIEQLEGDKAKATSTSHRKKLQKEQDDLKKQQAELLTFEEKLKHAADQKISLDLDDGVKVNYAKFGDLLAEVKAVCGTKDDD</sequence>
<feature type="domain" description="Type II methyltransferase M.TaqI-like" evidence="8">
    <location>
        <begin position="391"/>
        <end position="656"/>
    </location>
</feature>
<dbReference type="GO" id="GO:0003676">
    <property type="term" value="F:nucleic acid binding"/>
    <property type="evidence" value="ECO:0007669"/>
    <property type="project" value="InterPro"/>
</dbReference>
<name>A0A5C6MAU7_9PLAN</name>
<feature type="coiled-coil region" evidence="6">
    <location>
        <begin position="1187"/>
        <end position="1221"/>
    </location>
</feature>
<feature type="region of interest" description="Disordered" evidence="7">
    <location>
        <begin position="131"/>
        <end position="157"/>
    </location>
</feature>
<dbReference type="AlphaFoldDB" id="A0A5C6MAU7"/>
<keyword evidence="10" id="KW-1185">Reference proteome</keyword>
<dbReference type="PANTHER" id="PTHR33841:SF1">
    <property type="entry name" value="DNA METHYLTRANSFERASE A"/>
    <property type="match status" value="1"/>
</dbReference>
<dbReference type="InterPro" id="IPR029063">
    <property type="entry name" value="SAM-dependent_MTases_sf"/>
</dbReference>
<evidence type="ECO:0000256" key="3">
    <source>
        <dbReference type="ARBA" id="ARBA00022679"/>
    </source>
</evidence>
<dbReference type="Pfam" id="PF07669">
    <property type="entry name" value="Eco57I"/>
    <property type="match status" value="1"/>
</dbReference>
<dbReference type="EC" id="2.1.1.72" evidence="1"/>
<evidence type="ECO:0000256" key="1">
    <source>
        <dbReference type="ARBA" id="ARBA00011900"/>
    </source>
</evidence>
<dbReference type="InterPro" id="IPR050953">
    <property type="entry name" value="N4_N6_ade-DNA_methylase"/>
</dbReference>
<keyword evidence="4" id="KW-0949">S-adenosyl-L-methionine</keyword>
<dbReference type="Gene3D" id="3.40.50.150">
    <property type="entry name" value="Vaccinia Virus protein VP39"/>
    <property type="match status" value="1"/>
</dbReference>
<feature type="compositionally biased region" description="Basic and acidic residues" evidence="7">
    <location>
        <begin position="132"/>
        <end position="144"/>
    </location>
</feature>
<evidence type="ECO:0000256" key="7">
    <source>
        <dbReference type="SAM" id="MobiDB-lite"/>
    </source>
</evidence>
<keyword evidence="6" id="KW-0175">Coiled coil</keyword>
<dbReference type="GO" id="GO:0032259">
    <property type="term" value="P:methylation"/>
    <property type="evidence" value="ECO:0007669"/>
    <property type="project" value="UniProtKB-KW"/>
</dbReference>
<dbReference type="GO" id="GO:0009007">
    <property type="term" value="F:site-specific DNA-methyltransferase (adenine-specific) activity"/>
    <property type="evidence" value="ECO:0007669"/>
    <property type="project" value="UniProtKB-EC"/>
</dbReference>
<dbReference type="InterPro" id="IPR047939">
    <property type="entry name" value="BREX_1_PglX"/>
</dbReference>
<evidence type="ECO:0000313" key="9">
    <source>
        <dbReference type="EMBL" id="TWW11162.1"/>
    </source>
</evidence>
<gene>
    <name evidence="9" type="ORF">E3A20_05210</name>
</gene>
<dbReference type="GO" id="GO:0006304">
    <property type="term" value="P:DNA modification"/>
    <property type="evidence" value="ECO:0007669"/>
    <property type="project" value="InterPro"/>
</dbReference>
<dbReference type="PROSITE" id="PS00092">
    <property type="entry name" value="N6_MTASE"/>
    <property type="match status" value="1"/>
</dbReference>
<accession>A0A5C6MAU7</accession>
<comment type="caution">
    <text evidence="9">The sequence shown here is derived from an EMBL/GenBank/DDBJ whole genome shotgun (WGS) entry which is preliminary data.</text>
</comment>
<dbReference type="NCBIfam" id="NF033452">
    <property type="entry name" value="BREX_1_MTaseX"/>
    <property type="match status" value="1"/>
</dbReference>
<dbReference type="InterPro" id="IPR002052">
    <property type="entry name" value="DNA_methylase_N6_adenine_CS"/>
</dbReference>
<keyword evidence="3 9" id="KW-0808">Transferase</keyword>
<dbReference type="PANTHER" id="PTHR33841">
    <property type="entry name" value="DNA METHYLTRANSFERASE YEEA-RELATED"/>
    <property type="match status" value="1"/>
</dbReference>
<evidence type="ECO:0000256" key="6">
    <source>
        <dbReference type="SAM" id="Coils"/>
    </source>
</evidence>
<evidence type="ECO:0000259" key="8">
    <source>
        <dbReference type="Pfam" id="PF07669"/>
    </source>
</evidence>
<reference evidence="9 10" key="2">
    <citation type="submission" date="2019-08" db="EMBL/GenBank/DDBJ databases">
        <authorList>
            <person name="Henke P."/>
        </authorList>
    </citation>
    <scope>NUCLEOTIDE SEQUENCE [LARGE SCALE GENOMIC DNA]</scope>
    <source>
        <strain evidence="9">Phe10_nw2017</strain>
    </source>
</reference>
<evidence type="ECO:0000256" key="2">
    <source>
        <dbReference type="ARBA" id="ARBA00022603"/>
    </source>
</evidence>
<evidence type="ECO:0000256" key="4">
    <source>
        <dbReference type="ARBA" id="ARBA00022691"/>
    </source>
</evidence>